<reference evidence="5" key="1">
    <citation type="submission" date="2016-10" db="EMBL/GenBank/DDBJ databases">
        <authorList>
            <person name="de Groot N.N."/>
        </authorList>
    </citation>
    <scope>NUCLEOTIDE SEQUENCE [LARGE SCALE GENOMIC DNA]</scope>
    <source>
        <strain evidence="5">DSM 1551</strain>
    </source>
</reference>
<keyword evidence="3" id="KW-0255">Endonuclease</keyword>
<proteinExistence type="inferred from homology"/>
<dbReference type="RefSeq" id="WP_092356795.1">
    <property type="nucleotide sequence ID" value="NZ_BLMI01000258.1"/>
</dbReference>
<dbReference type="GeneID" id="78289568"/>
<dbReference type="EMBL" id="FOIN01000059">
    <property type="protein sequence ID" value="SET86678.1"/>
    <property type="molecule type" value="Genomic_DNA"/>
</dbReference>
<dbReference type="AlphaFoldDB" id="A0A1I0HRK6"/>
<protein>
    <recommendedName>
        <fullName evidence="3">mRNA interferase</fullName>
        <ecNumber evidence="3">3.1.-.-</ecNumber>
    </recommendedName>
</protein>
<dbReference type="Proteomes" id="UP000198558">
    <property type="component" value="Unassembled WGS sequence"/>
</dbReference>
<dbReference type="OrthoDB" id="9808744at2"/>
<dbReference type="SUPFAM" id="SSF50118">
    <property type="entry name" value="Cell growth inhibitor/plasmid maintenance toxic component"/>
    <property type="match status" value="1"/>
</dbReference>
<dbReference type="GO" id="GO:0003677">
    <property type="term" value="F:DNA binding"/>
    <property type="evidence" value="ECO:0007669"/>
    <property type="project" value="InterPro"/>
</dbReference>
<dbReference type="InterPro" id="IPR003477">
    <property type="entry name" value="PemK-like"/>
</dbReference>
<comment type="similarity">
    <text evidence="1 3">Belongs to the PemK/MazF family.</text>
</comment>
<dbReference type="InterPro" id="IPR011067">
    <property type="entry name" value="Plasmid_toxin/cell-grow_inhib"/>
</dbReference>
<keyword evidence="2" id="KW-1277">Toxin-antitoxin system</keyword>
<sequence length="120" mass="13356">MNENISRGQIYLADLEPTIGSEQGGARPVLILQNDIGNRHSPTTIIAAITSRIYTKHILPTHYMIPSSSGLTHDSIALLEQIRVIDKSRILKYLGTLTPNDMINIDQKIVISLGINNYYI</sequence>
<accession>A0A1I0HRK6</accession>
<evidence type="ECO:0000313" key="5">
    <source>
        <dbReference type="EMBL" id="SET86678.1"/>
    </source>
</evidence>
<evidence type="ECO:0000256" key="2">
    <source>
        <dbReference type="ARBA" id="ARBA00022649"/>
    </source>
</evidence>
<evidence type="ECO:0000256" key="1">
    <source>
        <dbReference type="ARBA" id="ARBA00007521"/>
    </source>
</evidence>
<reference evidence="4 7" key="3">
    <citation type="journal article" date="2020" name="Microbiome">
        <title>Single-cell genomics of uncultured bacteria reveals dietary fiber responders in the mouse gut microbiota.</title>
        <authorList>
            <person name="Chijiiwa R."/>
            <person name="Hosokawa M."/>
            <person name="Kogawa M."/>
            <person name="Nishikawa Y."/>
            <person name="Ide K."/>
            <person name="Sakanashi C."/>
            <person name="Takahashi K."/>
            <person name="Takeyama H."/>
        </authorList>
    </citation>
    <scope>NUCLEOTIDE SEQUENCE [LARGE SCALE GENOMIC DNA]</scope>
    <source>
        <strain evidence="4">IMSAGC_017</strain>
    </source>
</reference>
<name>A0A1I0HRK6_9FIRM</name>
<dbReference type="PANTHER" id="PTHR33988:SF2">
    <property type="entry name" value="ENDORIBONUCLEASE MAZF"/>
    <property type="match status" value="1"/>
</dbReference>
<reference evidence="6" key="2">
    <citation type="submission" date="2016-10" db="EMBL/GenBank/DDBJ databases">
        <authorList>
            <person name="Varghese N."/>
            <person name="Submissions S."/>
        </authorList>
    </citation>
    <scope>NUCLEOTIDE SEQUENCE [LARGE SCALE GENOMIC DNA]</scope>
    <source>
        <strain evidence="6">DSM 1551</strain>
    </source>
</reference>
<comment type="function">
    <text evidence="3">Toxic component of a type II toxin-antitoxin (TA) system.</text>
</comment>
<keyword evidence="3 4" id="KW-0378">Hydrolase</keyword>
<keyword evidence="3" id="KW-0540">Nuclease</keyword>
<gene>
    <name evidence="4" type="primary">mazF</name>
    <name evidence="4" type="ORF">IMSAGC017_02126</name>
    <name evidence="5" type="ORF">SAMN04489758_1594</name>
</gene>
<evidence type="ECO:0000256" key="3">
    <source>
        <dbReference type="PIRNR" id="PIRNR033490"/>
    </source>
</evidence>
<evidence type="ECO:0000313" key="4">
    <source>
        <dbReference type="EMBL" id="GFI42080.1"/>
    </source>
</evidence>
<dbReference type="PIRSF" id="PIRSF033490">
    <property type="entry name" value="MazF"/>
    <property type="match status" value="1"/>
</dbReference>
<dbReference type="Proteomes" id="UP000490821">
    <property type="component" value="Unassembled WGS sequence"/>
</dbReference>
<dbReference type="GO" id="GO:0016075">
    <property type="term" value="P:rRNA catabolic process"/>
    <property type="evidence" value="ECO:0007669"/>
    <property type="project" value="TreeGrafter"/>
</dbReference>
<dbReference type="Pfam" id="PF02452">
    <property type="entry name" value="PemK_toxin"/>
    <property type="match status" value="1"/>
</dbReference>
<dbReference type="EC" id="3.1.-.-" evidence="3"/>
<evidence type="ECO:0000313" key="6">
    <source>
        <dbReference type="Proteomes" id="UP000198558"/>
    </source>
</evidence>
<dbReference type="PANTHER" id="PTHR33988">
    <property type="entry name" value="ENDORIBONUCLEASE MAZF-RELATED"/>
    <property type="match status" value="1"/>
</dbReference>
<evidence type="ECO:0000313" key="7">
    <source>
        <dbReference type="Proteomes" id="UP000490821"/>
    </source>
</evidence>
<dbReference type="Gene3D" id="2.30.30.110">
    <property type="match status" value="1"/>
</dbReference>
<dbReference type="EMBL" id="BLMI01000258">
    <property type="protein sequence ID" value="GFI42080.1"/>
    <property type="molecule type" value="Genomic_DNA"/>
</dbReference>
<dbReference type="GO" id="GO:0006402">
    <property type="term" value="P:mRNA catabolic process"/>
    <property type="evidence" value="ECO:0007669"/>
    <property type="project" value="TreeGrafter"/>
</dbReference>
<dbReference type="GO" id="GO:0004521">
    <property type="term" value="F:RNA endonuclease activity"/>
    <property type="evidence" value="ECO:0007669"/>
    <property type="project" value="TreeGrafter"/>
</dbReference>
<organism evidence="5 6">
    <name type="scientific">Thomasclavelia cocleata</name>
    <dbReference type="NCBI Taxonomy" id="69824"/>
    <lineage>
        <taxon>Bacteria</taxon>
        <taxon>Bacillati</taxon>
        <taxon>Bacillota</taxon>
        <taxon>Erysipelotrichia</taxon>
        <taxon>Erysipelotrichales</taxon>
        <taxon>Coprobacillaceae</taxon>
        <taxon>Thomasclavelia</taxon>
    </lineage>
</organism>
<keyword evidence="6" id="KW-1185">Reference proteome</keyword>
<dbReference type="GO" id="GO:0016787">
    <property type="term" value="F:hydrolase activity"/>
    <property type="evidence" value="ECO:0007669"/>
    <property type="project" value="UniProtKB-KW"/>
</dbReference>